<comment type="caution">
    <text evidence="1">The sequence shown here is derived from an EMBL/GenBank/DDBJ whole genome shotgun (WGS) entry which is preliminary data.</text>
</comment>
<accession>A0A8K0CHM1</accession>
<dbReference type="EMBL" id="VTPC01089345">
    <property type="protein sequence ID" value="KAF2885846.1"/>
    <property type="molecule type" value="Genomic_DNA"/>
</dbReference>
<sequence>MTSVFNDRDTIYLNHLPAGISKDKMNKADCRLLSKSLHQALDEAKGTVGRRRQLETILSYLKTNNEKLKVKKGGNLPIKVRWVDGKSAFKGRIRTGVVVNLEHVEPELFFKDAFVLVKRRLRRALNSHFILKVNFVFCAEYEKKEEGNSTVEDTKYFATRNYTIDRGSNLISLEKDVVQNLNQQLIVRLFVLIAIALSLMAENVTFQSQLWVNGTTSVSRKQQDSHVQMHFNQPIHVAIPLFNYSYTFQNALQDRNNGMLITEQGLTTENGKEVLDDRCIQECRDDKVELDFLQFKSISLENNITRLQIDYNFTLAKYEECKVERGELRKQLNYTTEMWDTCR</sequence>
<organism evidence="1 2">
    <name type="scientific">Ignelater luminosus</name>
    <name type="common">Cucubano</name>
    <name type="synonym">Pyrophorus luminosus</name>
    <dbReference type="NCBI Taxonomy" id="2038154"/>
    <lineage>
        <taxon>Eukaryota</taxon>
        <taxon>Metazoa</taxon>
        <taxon>Ecdysozoa</taxon>
        <taxon>Arthropoda</taxon>
        <taxon>Hexapoda</taxon>
        <taxon>Insecta</taxon>
        <taxon>Pterygota</taxon>
        <taxon>Neoptera</taxon>
        <taxon>Endopterygota</taxon>
        <taxon>Coleoptera</taxon>
        <taxon>Polyphaga</taxon>
        <taxon>Elateriformia</taxon>
        <taxon>Elateroidea</taxon>
        <taxon>Elateridae</taxon>
        <taxon>Agrypninae</taxon>
        <taxon>Pyrophorini</taxon>
        <taxon>Ignelater</taxon>
    </lineage>
</organism>
<reference evidence="1" key="1">
    <citation type="submission" date="2019-08" db="EMBL/GenBank/DDBJ databases">
        <title>The genome of the North American firefly Photinus pyralis.</title>
        <authorList>
            <consortium name="Photinus pyralis genome working group"/>
            <person name="Fallon T.R."/>
            <person name="Sander Lower S.E."/>
            <person name="Weng J.-K."/>
        </authorList>
    </citation>
    <scope>NUCLEOTIDE SEQUENCE</scope>
    <source>
        <strain evidence="1">TRF0915ILg1</strain>
        <tissue evidence="1">Whole body</tissue>
    </source>
</reference>
<keyword evidence="2" id="KW-1185">Reference proteome</keyword>
<evidence type="ECO:0000313" key="2">
    <source>
        <dbReference type="Proteomes" id="UP000801492"/>
    </source>
</evidence>
<proteinExistence type="predicted"/>
<dbReference type="Proteomes" id="UP000801492">
    <property type="component" value="Unassembled WGS sequence"/>
</dbReference>
<feature type="non-terminal residue" evidence="1">
    <location>
        <position position="1"/>
    </location>
</feature>
<name>A0A8K0CHM1_IGNLU</name>
<gene>
    <name evidence="1" type="ORF">ILUMI_20327</name>
</gene>
<protein>
    <submittedName>
        <fullName evidence="1">Uncharacterized protein</fullName>
    </submittedName>
</protein>
<dbReference type="AlphaFoldDB" id="A0A8K0CHM1"/>
<evidence type="ECO:0000313" key="1">
    <source>
        <dbReference type="EMBL" id="KAF2885846.1"/>
    </source>
</evidence>
<dbReference type="OrthoDB" id="6696428at2759"/>